<dbReference type="PANTHER" id="PTHR15000:SF1">
    <property type="entry name" value="ERYTHROID DIFFERENTIATION-RELATED FACTOR 1"/>
    <property type="match status" value="1"/>
</dbReference>
<sequence>MEEIENDNDHKRSKGRSPSPGVKSTAVVKYTAFQSPVSYARLQCNTDLNLPPSNYGAAIDSYGLKQILTGETGLSSMMVHRVENTLLLDDFDVYDYLMKSEWSWLKDFFYENILKTMSEQLPPRHIPHIDTPACITVPTEHLFNRNVHWTFEDIHMLIGSDLPIFGDKDRPCVSLRLRDAREPINVLTGIDYWLDNLMCNVPEVLMCYHIDGIVQKYEPMKTEDLPNMENSKFSPKVIRNVAQNILSFLKSNATKAGHTYWLFKGPDDDVVKLYDLTSLCPDSMDNPFTTPVAMLLYRVARNMRSKHVRLLLEHVVSLLLVSRYPQIVASSHYMLADLYIPATTNPACPDFKDEEIVKEESDTQVAKDRDKDTDSNEGEGDIDKDEQALAGLGVSPLDRCGRALSHALKGLTALHNVTFDKCKQEERERLKQQIIIEEQHPKMANPYEPIKMEYEPLTKEEHSSRSRRRRRKNSEKHNEKLNENMENSNDNFAWKLHLKTLLYEKICLAYTTLAEYSYANEQYGFSLKYIEMASKCQKLLSHMIIKSKVVDASCLIGDNFFQLSKHWGRLEQFRIQYETDHDIDAKLRLEIDHDMQEEVDQVLSEEFDLEMYMKYIEEDPKDTKSKLLHKQFISISKKSLECLDEATEIFHSVSDQPNLALLYCNKGRSEKRILYKQAEELYLQALKLLGDKNKCSIWHLVSWELSCHLYTRAVLMQDGDCGLYALQAANMFAALEDAAMFLTVQLEHVHKEPDEAREPKPEDLDDKSIKSEHSLLNLYENRLNFILKSVIQYCRSKSNKDYEKMGDMYKKLYCASLKIKKVDDVKVYAGSICDVLEDMDEISKEYELN</sequence>
<feature type="region of interest" description="Disordered" evidence="1">
    <location>
        <begin position="450"/>
        <end position="484"/>
    </location>
</feature>
<feature type="compositionally biased region" description="Basic and acidic residues" evidence="1">
    <location>
        <begin position="450"/>
        <end position="464"/>
    </location>
</feature>
<dbReference type="EMBL" id="JTDY01000189">
    <property type="protein sequence ID" value="KOB78382.1"/>
    <property type="molecule type" value="Genomic_DNA"/>
</dbReference>
<evidence type="ECO:0000259" key="2">
    <source>
        <dbReference type="Pfam" id="PF23723"/>
    </source>
</evidence>
<evidence type="ECO:0000313" key="4">
    <source>
        <dbReference type="EMBL" id="KOB78382.1"/>
    </source>
</evidence>
<dbReference type="Proteomes" id="UP000037510">
    <property type="component" value="Unassembled WGS sequence"/>
</dbReference>
<keyword evidence="5" id="KW-1185">Reference proteome</keyword>
<gene>
    <name evidence="4" type="ORF">OBRU01_02452</name>
</gene>
<evidence type="ECO:0000313" key="5">
    <source>
        <dbReference type="Proteomes" id="UP000037510"/>
    </source>
</evidence>
<feature type="domain" description="EDRF1 TPR repeats region" evidence="2">
    <location>
        <begin position="670"/>
        <end position="718"/>
    </location>
</feature>
<name>A0A0L7LSF3_OPEBR</name>
<reference evidence="4 5" key="1">
    <citation type="journal article" date="2015" name="Genome Biol. Evol.">
        <title>The genome of winter moth (Operophtera brumata) provides a genomic perspective on sexual dimorphism and phenology.</title>
        <authorList>
            <person name="Derks M.F."/>
            <person name="Smit S."/>
            <person name="Salis L."/>
            <person name="Schijlen E."/>
            <person name="Bossers A."/>
            <person name="Mateman C."/>
            <person name="Pijl A.S."/>
            <person name="de Ridder D."/>
            <person name="Groenen M.A."/>
            <person name="Visser M.E."/>
            <person name="Megens H.J."/>
        </authorList>
    </citation>
    <scope>NUCLEOTIDE SEQUENCE [LARGE SCALE GENOMIC DNA]</scope>
    <source>
        <strain evidence="4">WM2013NL</strain>
        <tissue evidence="4">Head and thorax</tissue>
    </source>
</reference>
<dbReference type="STRING" id="104452.A0A0L7LSF3"/>
<proteinExistence type="predicted"/>
<feature type="compositionally biased region" description="Basic residues" evidence="1">
    <location>
        <begin position="465"/>
        <end position="474"/>
    </location>
</feature>
<evidence type="ECO:0000259" key="3">
    <source>
        <dbReference type="Pfam" id="PF23788"/>
    </source>
</evidence>
<protein>
    <submittedName>
        <fullName evidence="4">Erythroid differentiation-related factor 1</fullName>
    </submittedName>
</protein>
<feature type="compositionally biased region" description="Basic and acidic residues" evidence="1">
    <location>
        <begin position="358"/>
        <end position="374"/>
    </location>
</feature>
<comment type="caution">
    <text evidence="4">The sequence shown here is derived from an EMBL/GenBank/DDBJ whole genome shotgun (WGS) entry which is preliminary data.</text>
</comment>
<feature type="domain" description="EDRF1 N-terminal" evidence="3">
    <location>
        <begin position="143"/>
        <end position="377"/>
    </location>
</feature>
<evidence type="ECO:0000256" key="1">
    <source>
        <dbReference type="SAM" id="MobiDB-lite"/>
    </source>
</evidence>
<dbReference type="InterPro" id="IPR056582">
    <property type="entry name" value="EDRF1_N"/>
</dbReference>
<accession>A0A0L7LSF3</accession>
<dbReference type="AlphaFoldDB" id="A0A0L7LSF3"/>
<organism evidence="4 5">
    <name type="scientific">Operophtera brumata</name>
    <name type="common">Winter moth</name>
    <name type="synonym">Phalaena brumata</name>
    <dbReference type="NCBI Taxonomy" id="104452"/>
    <lineage>
        <taxon>Eukaryota</taxon>
        <taxon>Metazoa</taxon>
        <taxon>Ecdysozoa</taxon>
        <taxon>Arthropoda</taxon>
        <taxon>Hexapoda</taxon>
        <taxon>Insecta</taxon>
        <taxon>Pterygota</taxon>
        <taxon>Neoptera</taxon>
        <taxon>Endopterygota</taxon>
        <taxon>Lepidoptera</taxon>
        <taxon>Glossata</taxon>
        <taxon>Ditrysia</taxon>
        <taxon>Geometroidea</taxon>
        <taxon>Geometridae</taxon>
        <taxon>Larentiinae</taxon>
        <taxon>Operophtera</taxon>
    </lineage>
</organism>
<feature type="domain" description="EDRF1 TPR repeats region" evidence="2">
    <location>
        <begin position="738"/>
        <end position="841"/>
    </location>
</feature>
<feature type="region of interest" description="Disordered" evidence="1">
    <location>
        <begin position="358"/>
        <end position="387"/>
    </location>
</feature>
<dbReference type="PANTHER" id="PTHR15000">
    <property type="entry name" value="ERYTHROID DIFFERENTIATION-RELATED FACTOR 1"/>
    <property type="match status" value="1"/>
</dbReference>
<feature type="region of interest" description="Disordered" evidence="1">
    <location>
        <begin position="1"/>
        <end position="23"/>
    </location>
</feature>
<dbReference type="InterPro" id="IPR056583">
    <property type="entry name" value="EDRF1_TPR"/>
</dbReference>
<dbReference type="Pfam" id="PF23788">
    <property type="entry name" value="EDRF1_N"/>
    <property type="match status" value="1"/>
</dbReference>
<dbReference type="Pfam" id="PF23723">
    <property type="entry name" value="TPR_EDRF1"/>
    <property type="match status" value="2"/>
</dbReference>
<dbReference type="GO" id="GO:0045893">
    <property type="term" value="P:positive regulation of DNA-templated transcription"/>
    <property type="evidence" value="ECO:0007669"/>
    <property type="project" value="TreeGrafter"/>
</dbReference>
<feature type="compositionally biased region" description="Acidic residues" evidence="1">
    <location>
        <begin position="375"/>
        <end position="384"/>
    </location>
</feature>